<dbReference type="EMBL" id="PVWG01000004">
    <property type="protein sequence ID" value="PSB21025.1"/>
    <property type="molecule type" value="Genomic_DNA"/>
</dbReference>
<organism evidence="9 10">
    <name type="scientific">Phormidesmis priestleyi ULC007</name>
    <dbReference type="NCBI Taxonomy" id="1920490"/>
    <lineage>
        <taxon>Bacteria</taxon>
        <taxon>Bacillati</taxon>
        <taxon>Cyanobacteriota</taxon>
        <taxon>Cyanophyceae</taxon>
        <taxon>Leptolyngbyales</taxon>
        <taxon>Leptolyngbyaceae</taxon>
        <taxon>Phormidesmis</taxon>
    </lineage>
</organism>
<keyword evidence="5" id="KW-0408">Iron</keyword>
<keyword evidence="1" id="KW-0004">4Fe-4S</keyword>
<feature type="domain" description="Nitrite/sulphite reductase 4Fe-4S" evidence="7">
    <location>
        <begin position="90"/>
        <end position="240"/>
    </location>
</feature>
<dbReference type="PROSITE" id="PS00365">
    <property type="entry name" value="NIR_SIR"/>
    <property type="match status" value="1"/>
</dbReference>
<dbReference type="Gene3D" id="3.30.413.10">
    <property type="entry name" value="Sulfite Reductase Hemoprotein, domain 1"/>
    <property type="match status" value="2"/>
</dbReference>
<dbReference type="InterPro" id="IPR005117">
    <property type="entry name" value="NiRdtase/SiRdtase_haem-b_fer"/>
</dbReference>
<dbReference type="GO" id="GO:0046872">
    <property type="term" value="F:metal ion binding"/>
    <property type="evidence" value="ECO:0007669"/>
    <property type="project" value="UniProtKB-KW"/>
</dbReference>
<evidence type="ECO:0000256" key="5">
    <source>
        <dbReference type="ARBA" id="ARBA00023004"/>
    </source>
</evidence>
<dbReference type="InterPro" id="IPR051329">
    <property type="entry name" value="NIR_SIR_4Fe-4S"/>
</dbReference>
<evidence type="ECO:0000313" key="9">
    <source>
        <dbReference type="EMBL" id="PSB21025.1"/>
    </source>
</evidence>
<reference evidence="9 10" key="2">
    <citation type="submission" date="2018-03" db="EMBL/GenBank/DDBJ databases">
        <title>The ancient ancestry and fast evolution of plastids.</title>
        <authorList>
            <person name="Moore K.R."/>
            <person name="Magnabosco C."/>
            <person name="Momper L."/>
            <person name="Gold D.A."/>
            <person name="Bosak T."/>
            <person name="Fournier G.P."/>
        </authorList>
    </citation>
    <scope>NUCLEOTIDE SEQUENCE [LARGE SCALE GENOMIC DNA]</scope>
    <source>
        <strain evidence="9 10">ULC007</strain>
    </source>
</reference>
<dbReference type="OrthoDB" id="9803707at2"/>
<keyword evidence="10" id="KW-1185">Reference proteome</keyword>
<dbReference type="InterPro" id="IPR012798">
    <property type="entry name" value="Cbl_synth_CobG-like"/>
</dbReference>
<name>A0A2T1DKP8_9CYAN</name>
<proteinExistence type="predicted"/>
<dbReference type="NCBIfam" id="TIGR02435">
    <property type="entry name" value="CobG"/>
    <property type="match status" value="1"/>
</dbReference>
<evidence type="ECO:0000256" key="1">
    <source>
        <dbReference type="ARBA" id="ARBA00022485"/>
    </source>
</evidence>
<dbReference type="Gene3D" id="3.90.480.10">
    <property type="entry name" value="Sulfite Reductase Hemoprotein,Domain 2"/>
    <property type="match status" value="1"/>
</dbReference>
<reference evidence="9 10" key="1">
    <citation type="submission" date="2018-02" db="EMBL/GenBank/DDBJ databases">
        <authorList>
            <person name="Cohen D.B."/>
            <person name="Kent A.D."/>
        </authorList>
    </citation>
    <scope>NUCLEOTIDE SEQUENCE [LARGE SCALE GENOMIC DNA]</scope>
    <source>
        <strain evidence="9 10">ULC007</strain>
    </source>
</reference>
<keyword evidence="2" id="KW-0349">Heme</keyword>
<dbReference type="PANTHER" id="PTHR32439:SF9">
    <property type="entry name" value="BLR3264 PROTEIN"/>
    <property type="match status" value="1"/>
</dbReference>
<dbReference type="GO" id="GO:0020037">
    <property type="term" value="F:heme binding"/>
    <property type="evidence" value="ECO:0007669"/>
    <property type="project" value="InterPro"/>
</dbReference>
<feature type="domain" description="Nitrite/sulphite reductase 4Fe-4S" evidence="7">
    <location>
        <begin position="343"/>
        <end position="474"/>
    </location>
</feature>
<keyword evidence="3" id="KW-0479">Metal-binding</keyword>
<gene>
    <name evidence="9" type="primary">cobG</name>
    <name evidence="9" type="ORF">C7B65_06230</name>
</gene>
<dbReference type="PANTHER" id="PTHR32439">
    <property type="entry name" value="FERREDOXIN--NITRITE REDUCTASE, CHLOROPLASTIC"/>
    <property type="match status" value="1"/>
</dbReference>
<evidence type="ECO:0000259" key="8">
    <source>
        <dbReference type="Pfam" id="PF03460"/>
    </source>
</evidence>
<evidence type="ECO:0000256" key="2">
    <source>
        <dbReference type="ARBA" id="ARBA00022617"/>
    </source>
</evidence>
<accession>A0A2T1DKP8</accession>
<keyword evidence="4" id="KW-0560">Oxidoreductase</keyword>
<dbReference type="STRING" id="1920490.GCA_001895925_05248"/>
<protein>
    <submittedName>
        <fullName evidence="9">Precorrin-3B synthase</fullName>
    </submittedName>
</protein>
<dbReference type="GO" id="GO:0016491">
    <property type="term" value="F:oxidoreductase activity"/>
    <property type="evidence" value="ECO:0007669"/>
    <property type="project" value="UniProtKB-KW"/>
</dbReference>
<dbReference type="SUPFAM" id="SSF55124">
    <property type="entry name" value="Nitrite/Sulfite reductase N-terminal domain-like"/>
    <property type="match status" value="2"/>
</dbReference>
<evidence type="ECO:0000256" key="6">
    <source>
        <dbReference type="ARBA" id="ARBA00023014"/>
    </source>
</evidence>
<dbReference type="Pfam" id="PF03460">
    <property type="entry name" value="NIR_SIR_ferr"/>
    <property type="match status" value="2"/>
</dbReference>
<dbReference type="InterPro" id="IPR006066">
    <property type="entry name" value="NO2/SO3_Rdtase_FeS/sirohaem_BS"/>
</dbReference>
<evidence type="ECO:0000313" key="10">
    <source>
        <dbReference type="Proteomes" id="UP000238634"/>
    </source>
</evidence>
<comment type="caution">
    <text evidence="9">The sequence shown here is derived from an EMBL/GenBank/DDBJ whole genome shotgun (WGS) entry which is preliminary data.</text>
</comment>
<dbReference type="GO" id="GO:0051539">
    <property type="term" value="F:4 iron, 4 sulfur cluster binding"/>
    <property type="evidence" value="ECO:0007669"/>
    <property type="project" value="UniProtKB-KW"/>
</dbReference>
<dbReference type="AlphaFoldDB" id="A0A2T1DKP8"/>
<dbReference type="InterPro" id="IPR036136">
    <property type="entry name" value="Nit/Sulf_reduc_fer-like_dom_sf"/>
</dbReference>
<dbReference type="InterPro" id="IPR006067">
    <property type="entry name" value="NO2/SO3_Rdtase_4Fe4S_dom"/>
</dbReference>
<feature type="domain" description="Nitrite/Sulfite reductase ferredoxin-like" evidence="8">
    <location>
        <begin position="263"/>
        <end position="327"/>
    </location>
</feature>
<dbReference type="SUPFAM" id="SSF56014">
    <property type="entry name" value="Nitrite and sulphite reductase 4Fe-4S domain-like"/>
    <property type="match status" value="2"/>
</dbReference>
<evidence type="ECO:0000256" key="3">
    <source>
        <dbReference type="ARBA" id="ARBA00022723"/>
    </source>
</evidence>
<dbReference type="Proteomes" id="UP000238634">
    <property type="component" value="Unassembled WGS sequence"/>
</dbReference>
<keyword evidence="6" id="KW-0411">Iron-sulfur</keyword>
<dbReference type="InterPro" id="IPR045854">
    <property type="entry name" value="NO2/SO3_Rdtase_4Fe4S_sf"/>
</dbReference>
<dbReference type="Pfam" id="PF01077">
    <property type="entry name" value="NIR_SIR"/>
    <property type="match status" value="2"/>
</dbReference>
<feature type="domain" description="Nitrite/Sulfite reductase ferredoxin-like" evidence="8">
    <location>
        <begin position="19"/>
        <end position="78"/>
    </location>
</feature>
<evidence type="ECO:0000259" key="7">
    <source>
        <dbReference type="Pfam" id="PF01077"/>
    </source>
</evidence>
<dbReference type="RefSeq" id="WP_073074215.1">
    <property type="nucleotide sequence ID" value="NZ_MPPI01000031.1"/>
</dbReference>
<evidence type="ECO:0000256" key="4">
    <source>
        <dbReference type="ARBA" id="ARBA00023002"/>
    </source>
</evidence>
<sequence>MLSELPTCPGLFYGSSAQDGMLARMRIPGGILTDRQCDAIADLADQSGAGYVQVTNRANVQIREIHTPITPDVFHRLQTLELAAQTISLDPIRNIMASPTAGIDSQMLIDTRPLVKALDDYLQTHPKLAALSPKFSVCFDGGEWVSVRDRRNDIGLVAHRLPSSEIGFRVCLNVEAHNSGDVGVFVSENQCLAFIAALTQVYLDYTQGYYSGKGRKPRFRHLLASWDVESCLERVEHLLGFSLRREASLLRSSPQSYNHLGIHPQRQTGLSYLGIAVPLGRLESWQLRNLAKLTRQNSGTLRLTPWQTILFPDVADDRLGNLEGAIADLGFHTSATHFESALVACSGRKGCASGLTDTQTQALGLVELTAHLDQPLNIHFSGCEKSCAQQTPSDIALVGIEMKAGNSTIEGYDVYVGTRDSSFGRRIRSVSALEVTSLIKQMLQIYQQQRMLDESFKMFVDRHSMDQLQQWFSSKNNQYLTSHSITG</sequence>